<name>A0AAD2HE67_9AGAR</name>
<protein>
    <submittedName>
        <fullName evidence="1">Uncharacterized protein</fullName>
    </submittedName>
</protein>
<accession>A0AAD2HE67</accession>
<feature type="non-terminal residue" evidence="1">
    <location>
        <position position="80"/>
    </location>
</feature>
<gene>
    <name evidence="1" type="ORF">MYCIT1_LOCUS19643</name>
</gene>
<dbReference type="AlphaFoldDB" id="A0AAD2HE67"/>
<sequence length="80" mass="9296">VFGDGFGTFRDCVLCQFTRQQETNRCLNFPARNRRTLVVMRKTRSFSGDPFKDIINETVHDAHRLARNTGIGVYLLQYLI</sequence>
<evidence type="ECO:0000313" key="1">
    <source>
        <dbReference type="EMBL" id="CAK5273288.1"/>
    </source>
</evidence>
<proteinExistence type="predicted"/>
<reference evidence="1" key="1">
    <citation type="submission" date="2023-11" db="EMBL/GenBank/DDBJ databases">
        <authorList>
            <person name="De Vega J J."/>
            <person name="De Vega J J."/>
        </authorList>
    </citation>
    <scope>NUCLEOTIDE SEQUENCE</scope>
</reference>
<dbReference type="EMBL" id="CAVNYO010000279">
    <property type="protein sequence ID" value="CAK5273288.1"/>
    <property type="molecule type" value="Genomic_DNA"/>
</dbReference>
<comment type="caution">
    <text evidence="1">The sequence shown here is derived from an EMBL/GenBank/DDBJ whole genome shotgun (WGS) entry which is preliminary data.</text>
</comment>
<organism evidence="1 2">
    <name type="scientific">Mycena citricolor</name>
    <dbReference type="NCBI Taxonomy" id="2018698"/>
    <lineage>
        <taxon>Eukaryota</taxon>
        <taxon>Fungi</taxon>
        <taxon>Dikarya</taxon>
        <taxon>Basidiomycota</taxon>
        <taxon>Agaricomycotina</taxon>
        <taxon>Agaricomycetes</taxon>
        <taxon>Agaricomycetidae</taxon>
        <taxon>Agaricales</taxon>
        <taxon>Marasmiineae</taxon>
        <taxon>Mycenaceae</taxon>
        <taxon>Mycena</taxon>
    </lineage>
</organism>
<feature type="non-terminal residue" evidence="1">
    <location>
        <position position="1"/>
    </location>
</feature>
<dbReference type="Proteomes" id="UP001295794">
    <property type="component" value="Unassembled WGS sequence"/>
</dbReference>
<keyword evidence="2" id="KW-1185">Reference proteome</keyword>
<evidence type="ECO:0000313" key="2">
    <source>
        <dbReference type="Proteomes" id="UP001295794"/>
    </source>
</evidence>